<dbReference type="PROSITE" id="PS00394">
    <property type="entry name" value="DNA_PHOTOLYASES_1_1"/>
    <property type="match status" value="1"/>
</dbReference>
<feature type="binding site" evidence="6">
    <location>
        <position position="218"/>
    </location>
    <ligand>
        <name>FAD</name>
        <dbReference type="ChEBI" id="CHEBI:57692"/>
    </ligand>
</feature>
<organism evidence="10 11">
    <name type="scientific">Paraglaciecola mesophila KMM 241</name>
    <dbReference type="NCBI Taxonomy" id="1128912"/>
    <lineage>
        <taxon>Bacteria</taxon>
        <taxon>Pseudomonadati</taxon>
        <taxon>Pseudomonadota</taxon>
        <taxon>Gammaproteobacteria</taxon>
        <taxon>Alteromonadales</taxon>
        <taxon>Alteromonadaceae</taxon>
        <taxon>Paraglaciecola</taxon>
    </lineage>
</organism>
<evidence type="ECO:0000256" key="8">
    <source>
        <dbReference type="SAM" id="MobiDB-lite"/>
    </source>
</evidence>
<keyword evidence="10" id="KW-0456">Lyase</keyword>
<dbReference type="InterPro" id="IPR006050">
    <property type="entry name" value="DNA_photolyase_N"/>
</dbReference>
<dbReference type="InterPro" id="IPR005101">
    <property type="entry name" value="Cryptochr/Photolyase_FAD-bd"/>
</dbReference>
<dbReference type="PRINTS" id="PR00147">
    <property type="entry name" value="DNAPHOTLYASE"/>
</dbReference>
<evidence type="ECO:0000313" key="11">
    <source>
        <dbReference type="Proteomes" id="UP000006263"/>
    </source>
</evidence>
<dbReference type="PROSITE" id="PS51645">
    <property type="entry name" value="PHR_CRY_ALPHA_BETA"/>
    <property type="match status" value="1"/>
</dbReference>
<feature type="region of interest" description="Disordered" evidence="8">
    <location>
        <begin position="479"/>
        <end position="499"/>
    </location>
</feature>
<dbReference type="eggNOG" id="COG0415">
    <property type="taxonomic scope" value="Bacteria"/>
</dbReference>
<comment type="similarity">
    <text evidence="2">Belongs to the DNA photolyase class-1 family.</text>
</comment>
<evidence type="ECO:0000256" key="5">
    <source>
        <dbReference type="ARBA" id="ARBA00022991"/>
    </source>
</evidence>
<reference evidence="10 11" key="1">
    <citation type="journal article" date="2017" name="Antonie Van Leeuwenhoek">
        <title>Rhizobium rhizosphaerae sp. nov., a novel species isolated from rice rhizosphere.</title>
        <authorList>
            <person name="Zhao J.J."/>
            <person name="Zhang J."/>
            <person name="Zhang R.J."/>
            <person name="Zhang C.W."/>
            <person name="Yin H.Q."/>
            <person name="Zhang X.X."/>
        </authorList>
    </citation>
    <scope>NUCLEOTIDE SEQUENCE [LARGE SCALE GENOMIC DNA]</scope>
    <source>
        <strain evidence="10 11">KMM 241</strain>
    </source>
</reference>
<dbReference type="GO" id="GO:0006139">
    <property type="term" value="P:nucleobase-containing compound metabolic process"/>
    <property type="evidence" value="ECO:0007669"/>
    <property type="project" value="UniProtKB-ARBA"/>
</dbReference>
<evidence type="ECO:0000256" key="7">
    <source>
        <dbReference type="RuleBase" id="RU004182"/>
    </source>
</evidence>
<evidence type="ECO:0000256" key="1">
    <source>
        <dbReference type="ARBA" id="ARBA00001932"/>
    </source>
</evidence>
<dbReference type="GO" id="GO:0006950">
    <property type="term" value="P:response to stress"/>
    <property type="evidence" value="ECO:0007669"/>
    <property type="project" value="UniProtKB-ARBA"/>
</dbReference>
<dbReference type="PANTHER" id="PTHR11455">
    <property type="entry name" value="CRYPTOCHROME"/>
    <property type="match status" value="1"/>
</dbReference>
<dbReference type="Gene3D" id="1.25.40.80">
    <property type="match status" value="1"/>
</dbReference>
<evidence type="ECO:0000256" key="3">
    <source>
        <dbReference type="ARBA" id="ARBA00022630"/>
    </source>
</evidence>
<comment type="caution">
    <text evidence="10">The sequence shown here is derived from an EMBL/GenBank/DDBJ whole genome shotgun (WGS) entry which is preliminary data.</text>
</comment>
<dbReference type="InterPro" id="IPR002081">
    <property type="entry name" value="Cryptochrome/DNA_photolyase_1"/>
</dbReference>
<dbReference type="GO" id="GO:0003904">
    <property type="term" value="F:deoxyribodipyrimidine photo-lyase activity"/>
    <property type="evidence" value="ECO:0007669"/>
    <property type="project" value="UniProtKB-EC"/>
</dbReference>
<keyword evidence="3 6" id="KW-0285">Flavoprotein</keyword>
<dbReference type="Pfam" id="PF00875">
    <property type="entry name" value="DNA_photolyase"/>
    <property type="match status" value="1"/>
</dbReference>
<dbReference type="Proteomes" id="UP000006263">
    <property type="component" value="Unassembled WGS sequence"/>
</dbReference>
<comment type="similarity">
    <text evidence="7">Belongs to the DNA photolyase family.</text>
</comment>
<dbReference type="EMBL" id="BAEP01000040">
    <property type="protein sequence ID" value="GAC24242.1"/>
    <property type="molecule type" value="Genomic_DNA"/>
</dbReference>
<dbReference type="GO" id="GO:0071949">
    <property type="term" value="F:FAD binding"/>
    <property type="evidence" value="ECO:0007669"/>
    <property type="project" value="TreeGrafter"/>
</dbReference>
<proteinExistence type="inferred from homology"/>
<evidence type="ECO:0000259" key="9">
    <source>
        <dbReference type="PROSITE" id="PS51645"/>
    </source>
</evidence>
<dbReference type="GO" id="GO:0003677">
    <property type="term" value="F:DNA binding"/>
    <property type="evidence" value="ECO:0007669"/>
    <property type="project" value="TreeGrafter"/>
</dbReference>
<sequence>MSKEQINVVWLKRDLRLRDHQALFAAAQQPLPVVMMYLFEPSVISDSHYDVRHWRFVWQSIVDLNSQLADYNARIVVFFEEAHCVFAQLMERFHIAGVYSHQEIGLACTYKRDKAIARMLDAEGIDWHEYSHGGVIRGAASRRDWEQNWDKHMNAPCADAPLHEVNWLTFATLMTLDASEALPQEYKMQSPAFQLGGEKRAWYTLHHFLKERGKAYAYSVSSPIKSRTACSRLSPYLAWGSISTRQVYQSTSSKKYKEGWQRAINAFRSRLHWHCHFIQKFESESDMEFRPVNKAYLAYEYEQGDEKDANLHAWKTGQTGIPIVDASMRCLHQTGYLNFRMRAMLVSFLCHHLNIDWREGATHLAQLFLDFEPGIHYPQFQMQASVTGTNLIRLYNPVKQSQEKDPNGEFIRRFVPEIAELPDALIHAPWLLTPMECQIYEVKLGRTYPHPIVALEQSAKRARDTLWAFQKRDDVQQESKRILKQHTGKSPQKNLNLQR</sequence>
<evidence type="ECO:0000256" key="2">
    <source>
        <dbReference type="ARBA" id="ARBA00005862"/>
    </source>
</evidence>
<dbReference type="Gene3D" id="3.40.50.620">
    <property type="entry name" value="HUPs"/>
    <property type="match status" value="1"/>
</dbReference>
<gene>
    <name evidence="10" type="primary">phrB</name>
    <name evidence="10" type="ORF">GMES_1946</name>
</gene>
<dbReference type="InterPro" id="IPR018394">
    <property type="entry name" value="DNA_photolyase_1_CS_C"/>
</dbReference>
<dbReference type="PANTHER" id="PTHR11455:SF9">
    <property type="entry name" value="CRYPTOCHROME CIRCADIAN CLOCK 5 ISOFORM X1"/>
    <property type="match status" value="1"/>
</dbReference>
<protein>
    <submittedName>
        <fullName evidence="10">Deoxyribodipyrimidine photo-lyase</fullName>
        <ecNumber evidence="10">4.1.99.3</ecNumber>
    </submittedName>
</protein>
<dbReference type="GO" id="GO:0009416">
    <property type="term" value="P:response to light stimulus"/>
    <property type="evidence" value="ECO:0007669"/>
    <property type="project" value="TreeGrafter"/>
</dbReference>
<dbReference type="Gene3D" id="1.10.579.10">
    <property type="entry name" value="DNA Cyclobutane Dipyrimidine Photolyase, subunit A, domain 3"/>
    <property type="match status" value="1"/>
</dbReference>
<feature type="binding site" evidence="6">
    <location>
        <position position="267"/>
    </location>
    <ligand>
        <name>FAD</name>
        <dbReference type="ChEBI" id="CHEBI:57692"/>
    </ligand>
</feature>
<dbReference type="SUPFAM" id="SSF48173">
    <property type="entry name" value="Cryptochrome/photolyase FAD-binding domain"/>
    <property type="match status" value="1"/>
</dbReference>
<evidence type="ECO:0000313" key="10">
    <source>
        <dbReference type="EMBL" id="GAC24242.1"/>
    </source>
</evidence>
<dbReference type="RefSeq" id="WP_006992393.1">
    <property type="nucleotide sequence ID" value="NZ_BAEP01000040.1"/>
</dbReference>
<dbReference type="AlphaFoldDB" id="K6Z1E7"/>
<dbReference type="SUPFAM" id="SSF52425">
    <property type="entry name" value="Cryptochrome/photolyase, N-terminal domain"/>
    <property type="match status" value="1"/>
</dbReference>
<accession>K6Z1E7</accession>
<feature type="domain" description="Photolyase/cryptochrome alpha/beta" evidence="9">
    <location>
        <begin position="5"/>
        <end position="135"/>
    </location>
</feature>
<evidence type="ECO:0000256" key="6">
    <source>
        <dbReference type="PIRSR" id="PIRSR602081-1"/>
    </source>
</evidence>
<dbReference type="Pfam" id="PF03441">
    <property type="entry name" value="FAD_binding_7"/>
    <property type="match status" value="1"/>
</dbReference>
<dbReference type="InterPro" id="IPR036155">
    <property type="entry name" value="Crypto/Photolyase_N_sf"/>
</dbReference>
<keyword evidence="4 6" id="KW-0274">FAD</keyword>
<name>K6Z1E7_9ALTE</name>
<feature type="compositionally biased region" description="Polar residues" evidence="8">
    <location>
        <begin position="488"/>
        <end position="499"/>
    </location>
</feature>
<dbReference type="InterPro" id="IPR036134">
    <property type="entry name" value="Crypto/Photolyase_FAD-like_sf"/>
</dbReference>
<evidence type="ECO:0000256" key="4">
    <source>
        <dbReference type="ARBA" id="ARBA00022827"/>
    </source>
</evidence>
<comment type="cofactor">
    <cofactor evidence="1">
        <name>(6R)-5,10-methylene-5,6,7,8-tetrahydrofolate</name>
        <dbReference type="ChEBI" id="CHEBI:15636"/>
    </cofactor>
</comment>
<keyword evidence="5 7" id="KW-0157">Chromophore</keyword>
<dbReference type="InterPro" id="IPR014729">
    <property type="entry name" value="Rossmann-like_a/b/a_fold"/>
</dbReference>
<dbReference type="EC" id="4.1.99.3" evidence="10"/>
<comment type="cofactor">
    <cofactor evidence="6">
        <name>FAD</name>
        <dbReference type="ChEBI" id="CHEBI:57692"/>
    </cofactor>
    <text evidence="6">Binds 1 FAD per subunit.</text>
</comment>